<accession>A0A3M8Q7B7</accession>
<dbReference type="Pfam" id="PF13557">
    <property type="entry name" value="Phenol_MetA_deg"/>
    <property type="match status" value="1"/>
</dbReference>
<feature type="chain" id="PRO_5018257055" description="Transporter" evidence="1">
    <location>
        <begin position="25"/>
        <end position="307"/>
    </location>
</feature>
<dbReference type="Proteomes" id="UP000280507">
    <property type="component" value="Unassembled WGS sequence"/>
</dbReference>
<dbReference type="RefSeq" id="WP_123095143.1">
    <property type="nucleotide sequence ID" value="NZ_RIZG01000003.1"/>
</dbReference>
<name>A0A3M8Q7B7_9GAMM</name>
<dbReference type="EMBL" id="RIZG01000003">
    <property type="protein sequence ID" value="RNF51571.1"/>
    <property type="molecule type" value="Genomic_DNA"/>
</dbReference>
<keyword evidence="1" id="KW-0732">Signal</keyword>
<sequence>MNHNALISVMTISVGLAVSATTFATENGAPSTAPGIYGFSAGYMPPVTDVGAFSIRSSIYRADKNLDSKGNDKLEKFSQTVKSLSLTHIKMTEHTFQGANYGYGIVIPLLDLDIDGRVPVADIPVVGSDSGLGDIQIIPYILQWHPADNLATNTQLQIQIPTGRYDKDDTITTGLNHWTISPAFNFTYLTEGGFEVSSSFQLDINTENKDTIYTSGMEYRHEFALGQKFTDWTLGLGGFVYKQLTDDKAPTSSNIVNGNRSSVMAIGPELSFFRPGLPFISFHAYKEFKAKNRTQGYTAALLVSQSF</sequence>
<evidence type="ECO:0000313" key="2">
    <source>
        <dbReference type="EMBL" id="RNF51571.1"/>
    </source>
</evidence>
<feature type="signal peptide" evidence="1">
    <location>
        <begin position="1"/>
        <end position="24"/>
    </location>
</feature>
<evidence type="ECO:0000256" key="1">
    <source>
        <dbReference type="SAM" id="SignalP"/>
    </source>
</evidence>
<evidence type="ECO:0008006" key="4">
    <source>
        <dbReference type="Google" id="ProtNLM"/>
    </source>
</evidence>
<dbReference type="AlphaFoldDB" id="A0A3M8Q7B7"/>
<reference evidence="2 3" key="1">
    <citation type="journal article" date="2012" name="Int. J. Syst. Evol. Microbiol.">
        <title>Marinomonas hwangdonensis sp. nov., isolated from seawater.</title>
        <authorList>
            <person name="Jung Y.T."/>
            <person name="Oh T.K."/>
            <person name="Yoon J.H."/>
        </authorList>
    </citation>
    <scope>NUCLEOTIDE SEQUENCE [LARGE SCALE GENOMIC DNA]</scope>
    <source>
        <strain evidence="2 3">HDW-15</strain>
    </source>
</reference>
<proteinExistence type="predicted"/>
<gene>
    <name evidence="2" type="ORF">EBI00_06670</name>
</gene>
<evidence type="ECO:0000313" key="3">
    <source>
        <dbReference type="Proteomes" id="UP000280507"/>
    </source>
</evidence>
<comment type="caution">
    <text evidence="2">The sequence shown here is derived from an EMBL/GenBank/DDBJ whole genome shotgun (WGS) entry which is preliminary data.</text>
</comment>
<dbReference type="OrthoDB" id="8639774at2"/>
<organism evidence="2 3">
    <name type="scientific">Marinomonas hwangdonensis</name>
    <dbReference type="NCBI Taxonomy" id="1053647"/>
    <lineage>
        <taxon>Bacteria</taxon>
        <taxon>Pseudomonadati</taxon>
        <taxon>Pseudomonadota</taxon>
        <taxon>Gammaproteobacteria</taxon>
        <taxon>Oceanospirillales</taxon>
        <taxon>Oceanospirillaceae</taxon>
        <taxon>Marinomonas</taxon>
    </lineage>
</organism>
<dbReference type="InterPro" id="IPR025737">
    <property type="entry name" value="FApF"/>
</dbReference>
<protein>
    <recommendedName>
        <fullName evidence="4">Transporter</fullName>
    </recommendedName>
</protein>
<keyword evidence="3" id="KW-1185">Reference proteome</keyword>